<protein>
    <recommendedName>
        <fullName evidence="1">NOL9 C-terminal domain-containing protein</fullName>
    </recommendedName>
</protein>
<evidence type="ECO:0000313" key="2">
    <source>
        <dbReference type="EMBL" id="CAI9266924.1"/>
    </source>
</evidence>
<dbReference type="Proteomes" id="UP001177003">
    <property type="component" value="Chromosome 1"/>
</dbReference>
<dbReference type="Pfam" id="PF25467">
    <property type="entry name" value="NOL9_C"/>
    <property type="match status" value="1"/>
</dbReference>
<gene>
    <name evidence="2" type="ORF">LSALG_LOCUS7442</name>
</gene>
<evidence type="ECO:0000259" key="1">
    <source>
        <dbReference type="Pfam" id="PF25467"/>
    </source>
</evidence>
<reference evidence="2" key="1">
    <citation type="submission" date="2023-04" db="EMBL/GenBank/DDBJ databases">
        <authorList>
            <person name="Vijverberg K."/>
            <person name="Xiong W."/>
            <person name="Schranz E."/>
        </authorList>
    </citation>
    <scope>NUCLEOTIDE SEQUENCE</scope>
</reference>
<feature type="domain" description="NOL9 C-terminal" evidence="1">
    <location>
        <begin position="43"/>
        <end position="99"/>
    </location>
</feature>
<proteinExistence type="predicted"/>
<dbReference type="EMBL" id="OX465077">
    <property type="protein sequence ID" value="CAI9266924.1"/>
    <property type="molecule type" value="Genomic_DNA"/>
</dbReference>
<sequence length="108" mass="11579">MHLASYVSYPISFLTFLCTQSAIVKGSQSKSPPSFCFSDSSASVGLAVSCLGSGNLPQCVSLGIVRGDPLRRVLCIITPVPQHLLEDVDLLLQGFIQIPTCLLHVQVF</sequence>
<accession>A0AA35Y4I3</accession>
<evidence type="ECO:0000313" key="3">
    <source>
        <dbReference type="Proteomes" id="UP001177003"/>
    </source>
</evidence>
<dbReference type="InterPro" id="IPR057570">
    <property type="entry name" value="NOL9_C"/>
</dbReference>
<keyword evidence="3" id="KW-1185">Reference proteome</keyword>
<name>A0AA35Y4I3_LACSI</name>
<organism evidence="2 3">
    <name type="scientific">Lactuca saligna</name>
    <name type="common">Willowleaf lettuce</name>
    <dbReference type="NCBI Taxonomy" id="75948"/>
    <lineage>
        <taxon>Eukaryota</taxon>
        <taxon>Viridiplantae</taxon>
        <taxon>Streptophyta</taxon>
        <taxon>Embryophyta</taxon>
        <taxon>Tracheophyta</taxon>
        <taxon>Spermatophyta</taxon>
        <taxon>Magnoliopsida</taxon>
        <taxon>eudicotyledons</taxon>
        <taxon>Gunneridae</taxon>
        <taxon>Pentapetalae</taxon>
        <taxon>asterids</taxon>
        <taxon>campanulids</taxon>
        <taxon>Asterales</taxon>
        <taxon>Asteraceae</taxon>
        <taxon>Cichorioideae</taxon>
        <taxon>Cichorieae</taxon>
        <taxon>Lactucinae</taxon>
        <taxon>Lactuca</taxon>
    </lineage>
</organism>
<dbReference type="AlphaFoldDB" id="A0AA35Y4I3"/>